<gene>
    <name evidence="2" type="ORF">AAT19DRAFT_11480</name>
</gene>
<feature type="region of interest" description="Disordered" evidence="1">
    <location>
        <begin position="292"/>
        <end position="316"/>
    </location>
</feature>
<feature type="compositionally biased region" description="Polar residues" evidence="1">
    <location>
        <begin position="297"/>
        <end position="316"/>
    </location>
</feature>
<comment type="caution">
    <text evidence="2">The sequence shown here is derived from an EMBL/GenBank/DDBJ whole genome shotgun (WGS) entry which is preliminary data.</text>
</comment>
<feature type="compositionally biased region" description="Basic and acidic residues" evidence="1">
    <location>
        <begin position="353"/>
        <end position="378"/>
    </location>
</feature>
<dbReference type="Proteomes" id="UP000239560">
    <property type="component" value="Unassembled WGS sequence"/>
</dbReference>
<evidence type="ECO:0000313" key="3">
    <source>
        <dbReference type="Proteomes" id="UP000239560"/>
    </source>
</evidence>
<protein>
    <submittedName>
        <fullName evidence="2">Uncharacterized protein</fullName>
    </submittedName>
</protein>
<reference evidence="2 3" key="1">
    <citation type="journal article" date="2018" name="Elife">
        <title>Functional genomics of lipid metabolism in the oleaginous yeast Rhodosporidium toruloides.</title>
        <authorList>
            <person name="Coradetti S.T."/>
            <person name="Pinel D."/>
            <person name="Geiselman G."/>
            <person name="Ito M."/>
            <person name="Mondo S."/>
            <person name="Reilly M.C."/>
            <person name="Cheng Y.F."/>
            <person name="Bauer S."/>
            <person name="Grigoriev I."/>
            <person name="Gladden J.M."/>
            <person name="Simmons B.A."/>
            <person name="Brem R."/>
            <person name="Arkin A.P."/>
            <person name="Skerker J.M."/>
        </authorList>
    </citation>
    <scope>NUCLEOTIDE SEQUENCE [LARGE SCALE GENOMIC DNA]</scope>
    <source>
        <strain evidence="2 3">NBRC 0880</strain>
    </source>
</reference>
<organism evidence="2 3">
    <name type="scientific">Rhodotorula toruloides</name>
    <name type="common">Yeast</name>
    <name type="synonym">Rhodosporidium toruloides</name>
    <dbReference type="NCBI Taxonomy" id="5286"/>
    <lineage>
        <taxon>Eukaryota</taxon>
        <taxon>Fungi</taxon>
        <taxon>Dikarya</taxon>
        <taxon>Basidiomycota</taxon>
        <taxon>Pucciniomycotina</taxon>
        <taxon>Microbotryomycetes</taxon>
        <taxon>Sporidiobolales</taxon>
        <taxon>Sporidiobolaceae</taxon>
        <taxon>Rhodotorula</taxon>
    </lineage>
</organism>
<proteinExistence type="predicted"/>
<dbReference type="EMBL" id="LCTV02000016">
    <property type="protein sequence ID" value="PRQ70248.1"/>
    <property type="molecule type" value="Genomic_DNA"/>
</dbReference>
<feature type="compositionally biased region" description="Acidic residues" evidence="1">
    <location>
        <begin position="336"/>
        <end position="352"/>
    </location>
</feature>
<feature type="region of interest" description="Disordered" evidence="1">
    <location>
        <begin position="336"/>
        <end position="378"/>
    </location>
</feature>
<feature type="region of interest" description="Disordered" evidence="1">
    <location>
        <begin position="183"/>
        <end position="215"/>
    </location>
</feature>
<dbReference type="OrthoDB" id="2527944at2759"/>
<evidence type="ECO:0000313" key="2">
    <source>
        <dbReference type="EMBL" id="PRQ70248.1"/>
    </source>
</evidence>
<name>A0A2S9ZWX4_RHOTO</name>
<dbReference type="AlphaFoldDB" id="A0A2S9ZWX4"/>
<accession>A0A2S9ZWX4</accession>
<sequence length="378" mass="41481">MSPPVLTSALLAQQAIAAAASAPASRSSSRPRTFSGGKDLLREDVCDLSDESESDDTDFISDEEDELIDERFLDPNSDEGIATRVAAYARELSTPAKRFLRTFPVEVLRDATAYLERLEGDDLVLEARKGDEVLCLRRTNFQDLCLVDETRPLLQTPLGVFEQAPFADIVREVDALVTAPGFDISPIPHRHPHPPSPADDTNPPAHSRIPDSARHRPQGLEAFRQGRSRPPRQPSASSAPITAVRSGFDYEGYRARVAANAGRYDALMQSFPFHVATERRGTTALGRLLGDEPLQPGATSNAGDAVTTVEQDGQRSTVRVTAPERGVEFEMVLYEEEEVEEEQDGADDLAAEEAEREREDTERREGTARVDGADEIGR</sequence>
<evidence type="ECO:0000256" key="1">
    <source>
        <dbReference type="SAM" id="MobiDB-lite"/>
    </source>
</evidence>